<evidence type="ECO:0000313" key="4">
    <source>
        <dbReference type="Proteomes" id="UP001150569"/>
    </source>
</evidence>
<dbReference type="InterPro" id="IPR018371">
    <property type="entry name" value="Chitin-binding_1_CS"/>
</dbReference>
<feature type="non-terminal residue" evidence="3">
    <location>
        <position position="1"/>
    </location>
</feature>
<dbReference type="GO" id="GO:0008061">
    <property type="term" value="F:chitin binding"/>
    <property type="evidence" value="ECO:0007669"/>
    <property type="project" value="UniProtKB-KW"/>
</dbReference>
<feature type="region of interest" description="Disordered" evidence="2">
    <location>
        <begin position="1"/>
        <end position="32"/>
    </location>
</feature>
<dbReference type="InterPro" id="IPR036861">
    <property type="entry name" value="Endochitinase-like_sf"/>
</dbReference>
<feature type="compositionally biased region" description="Polar residues" evidence="2">
    <location>
        <begin position="1"/>
        <end position="14"/>
    </location>
</feature>
<keyword evidence="1" id="KW-0147">Chitin-binding</keyword>
<dbReference type="EMBL" id="JANBPT010001160">
    <property type="protein sequence ID" value="KAJ1909702.1"/>
    <property type="molecule type" value="Genomic_DNA"/>
</dbReference>
<evidence type="ECO:0000256" key="2">
    <source>
        <dbReference type="SAM" id="MobiDB-lite"/>
    </source>
</evidence>
<organism evidence="3 4">
    <name type="scientific">Tieghemiomyces parasiticus</name>
    <dbReference type="NCBI Taxonomy" id="78921"/>
    <lineage>
        <taxon>Eukaryota</taxon>
        <taxon>Fungi</taxon>
        <taxon>Fungi incertae sedis</taxon>
        <taxon>Zoopagomycota</taxon>
        <taxon>Kickxellomycotina</taxon>
        <taxon>Dimargaritomycetes</taxon>
        <taxon>Dimargaritales</taxon>
        <taxon>Dimargaritaceae</taxon>
        <taxon>Tieghemiomyces</taxon>
    </lineage>
</organism>
<reference evidence="3" key="1">
    <citation type="submission" date="2022-07" db="EMBL/GenBank/DDBJ databases">
        <title>Phylogenomic reconstructions and comparative analyses of Kickxellomycotina fungi.</title>
        <authorList>
            <person name="Reynolds N.K."/>
            <person name="Stajich J.E."/>
            <person name="Barry K."/>
            <person name="Grigoriev I.V."/>
            <person name="Crous P."/>
            <person name="Smith M.E."/>
        </authorList>
    </citation>
    <scope>NUCLEOTIDE SEQUENCE</scope>
    <source>
        <strain evidence="3">RSA 861</strain>
    </source>
</reference>
<name>A0A9W7ZPW4_9FUNG</name>
<protein>
    <recommendedName>
        <fullName evidence="5">Chitin-binding type-1 domain-containing protein</fullName>
    </recommendedName>
</protein>
<dbReference type="PROSITE" id="PS00026">
    <property type="entry name" value="CHIT_BIND_I_1"/>
    <property type="match status" value="1"/>
</dbReference>
<dbReference type="Proteomes" id="UP001150569">
    <property type="component" value="Unassembled WGS sequence"/>
</dbReference>
<comment type="caution">
    <text evidence="3">The sequence shown here is derived from an EMBL/GenBank/DDBJ whole genome shotgun (WGS) entry which is preliminary data.</text>
</comment>
<evidence type="ECO:0008006" key="5">
    <source>
        <dbReference type="Google" id="ProtNLM"/>
    </source>
</evidence>
<proteinExistence type="predicted"/>
<dbReference type="SUPFAM" id="SSF57016">
    <property type="entry name" value="Plant lectins/antimicrobial peptides"/>
    <property type="match status" value="1"/>
</dbReference>
<accession>A0A9W7ZPW4</accession>
<keyword evidence="4" id="KW-1185">Reference proteome</keyword>
<evidence type="ECO:0000256" key="1">
    <source>
        <dbReference type="ARBA" id="ARBA00022669"/>
    </source>
</evidence>
<gene>
    <name evidence="3" type="ORF">IWQ60_011027</name>
</gene>
<sequence>PANTNVPVTTSNVITAAPSPTTPSGGGGDGSCASNADCPAGACCSLWGFCGYGYGYCTGV</sequence>
<evidence type="ECO:0000313" key="3">
    <source>
        <dbReference type="EMBL" id="KAJ1909702.1"/>
    </source>
</evidence>
<dbReference type="AlphaFoldDB" id="A0A9W7ZPW4"/>
<dbReference type="Gene3D" id="3.30.60.10">
    <property type="entry name" value="Endochitinase-like"/>
    <property type="match status" value="1"/>
</dbReference>